<sequence length="828" mass="90822">MPYYAGIDLGTTNSAIYTFDGETLKLWKSPDGKDVTPSAIYFDRRSKYFGTRAYDMVPQDKERAAILFKRVMGTSTPIKIKGLSEALTPEQCSAEILKVLFGYLPEEIRSQVAGTVITVPAAFNQMQKDATMQAAELAGIGAVQLMQEPVAAVMSVMRARPSNGTFIIYDLGGGTLDVAIAEGIDGRVSLSAHGGIEMCGGRDWDRAIVTNVVRPWLEKNFKLPEDVAVDPKYKRLIAMLPWAAEKAKIDLSSRSDALVSLSEAEVRLQDINGTDIYVEAPITREVLDQLIDEQLKASIEAVRETMNKAGLSSQDIDRVVFVGGPTQYKTVRDRVAFELGISGAMDVDPMTAVAAGAAVFAESVDWASARRGRKSNRGSIAMGNELAVSFHFNSRTPNVRAQFLVTVTGQVDPGAEFQIESLETGWSSGRLVLKDGASVDLMLSKLGENQFKIFVFGAAGVPLALKTDRISITRTAASIDAIPASHSIGVEARTTSGGASAMCWLVRSGDLLPMKGQRKFFADESLRAGSNGALVFKLWEGEIVSPASQNRLMGALKVKGTDIEQGVIARGAELICDYEVSDSGLVTLEVSVPSIAGTFRSGHNFYSRMEGQIDYTAAGKLVLEEGTRQLERLDAIAEKINDPQIEVAREKLDDALSLSEQETDPEKSKQAMDHVHEAKRLIAKIREAHLKVMRRMDLDGLVEYFNDYVREHAKPSEASQFENAVRNAGRAIESNDAEFENLLDDLRGKNWDILWRQDSFVLARFQYLAKSAHLFVDQVEFTQLVTVGEQAAKSDDMQKLREVVLLLNYRRIRAGDDDMTSDANIIQA</sequence>
<gene>
    <name evidence="4" type="ORF">ELE36_09265</name>
</gene>
<accession>A0A411HJ28</accession>
<organism evidence="4 5">
    <name type="scientific">Pseudolysobacter antarcticus</name>
    <dbReference type="NCBI Taxonomy" id="2511995"/>
    <lineage>
        <taxon>Bacteria</taxon>
        <taxon>Pseudomonadati</taxon>
        <taxon>Pseudomonadota</taxon>
        <taxon>Gammaproteobacteria</taxon>
        <taxon>Lysobacterales</taxon>
        <taxon>Rhodanobacteraceae</taxon>
        <taxon>Pseudolysobacter</taxon>
    </lineage>
</organism>
<protein>
    <submittedName>
        <fullName evidence="4">Hsp70 family protein</fullName>
    </submittedName>
</protein>
<keyword evidence="3" id="KW-0067">ATP-binding</keyword>
<reference evidence="4 5" key="1">
    <citation type="submission" date="2019-01" db="EMBL/GenBank/DDBJ databases">
        <title>Pseudolysobacter antarctica gen. nov., sp. nov., isolated from Fildes Peninsula, Antarctica.</title>
        <authorList>
            <person name="Wei Z."/>
            <person name="Peng F."/>
        </authorList>
    </citation>
    <scope>NUCLEOTIDE SEQUENCE [LARGE SCALE GENOMIC DNA]</scope>
    <source>
        <strain evidence="4 5">AQ6-296</strain>
    </source>
</reference>
<dbReference type="CDD" id="cd24029">
    <property type="entry name" value="ASKHA_NBD_HSP70_DnaK_HscA_HscC"/>
    <property type="match status" value="1"/>
</dbReference>
<dbReference type="Gene3D" id="3.30.420.40">
    <property type="match status" value="2"/>
</dbReference>
<dbReference type="AlphaFoldDB" id="A0A411HJ28"/>
<dbReference type="PRINTS" id="PR00301">
    <property type="entry name" value="HEATSHOCK70"/>
</dbReference>
<evidence type="ECO:0000313" key="5">
    <source>
        <dbReference type="Proteomes" id="UP000291562"/>
    </source>
</evidence>
<name>A0A411HJ28_9GAMM</name>
<dbReference type="RefSeq" id="WP_129832794.1">
    <property type="nucleotide sequence ID" value="NZ_CP035704.1"/>
</dbReference>
<dbReference type="InterPro" id="IPR018181">
    <property type="entry name" value="Heat_shock_70_CS"/>
</dbReference>
<dbReference type="InterPro" id="IPR043129">
    <property type="entry name" value="ATPase_NBD"/>
</dbReference>
<evidence type="ECO:0000256" key="2">
    <source>
        <dbReference type="ARBA" id="ARBA00022741"/>
    </source>
</evidence>
<keyword evidence="5" id="KW-1185">Reference proteome</keyword>
<dbReference type="Pfam" id="PF00012">
    <property type="entry name" value="HSP70"/>
    <property type="match status" value="1"/>
</dbReference>
<evidence type="ECO:0000256" key="1">
    <source>
        <dbReference type="ARBA" id="ARBA00007381"/>
    </source>
</evidence>
<dbReference type="Proteomes" id="UP000291562">
    <property type="component" value="Chromosome"/>
</dbReference>
<dbReference type="PROSITE" id="PS00297">
    <property type="entry name" value="HSP70_1"/>
    <property type="match status" value="1"/>
</dbReference>
<dbReference type="OrthoDB" id="9766019at2"/>
<dbReference type="InterPro" id="IPR013126">
    <property type="entry name" value="Hsp_70_fam"/>
</dbReference>
<dbReference type="PANTHER" id="PTHR19375">
    <property type="entry name" value="HEAT SHOCK PROTEIN 70KDA"/>
    <property type="match status" value="1"/>
</dbReference>
<dbReference type="SUPFAM" id="SSF53067">
    <property type="entry name" value="Actin-like ATPase domain"/>
    <property type="match status" value="2"/>
</dbReference>
<keyword evidence="2" id="KW-0547">Nucleotide-binding</keyword>
<dbReference type="GO" id="GO:0140662">
    <property type="term" value="F:ATP-dependent protein folding chaperone"/>
    <property type="evidence" value="ECO:0007669"/>
    <property type="project" value="InterPro"/>
</dbReference>
<proteinExistence type="inferred from homology"/>
<dbReference type="EMBL" id="CP035704">
    <property type="protein sequence ID" value="QBB70536.1"/>
    <property type="molecule type" value="Genomic_DNA"/>
</dbReference>
<dbReference type="GO" id="GO:0005524">
    <property type="term" value="F:ATP binding"/>
    <property type="evidence" value="ECO:0007669"/>
    <property type="project" value="UniProtKB-KW"/>
</dbReference>
<comment type="similarity">
    <text evidence="1">Belongs to the heat shock protein 70 family.</text>
</comment>
<evidence type="ECO:0000313" key="4">
    <source>
        <dbReference type="EMBL" id="QBB70536.1"/>
    </source>
</evidence>
<dbReference type="Gene3D" id="3.90.640.10">
    <property type="entry name" value="Actin, Chain A, domain 4"/>
    <property type="match status" value="1"/>
</dbReference>
<evidence type="ECO:0000256" key="3">
    <source>
        <dbReference type="ARBA" id="ARBA00022840"/>
    </source>
</evidence>
<dbReference type="KEGG" id="xbc:ELE36_09265"/>